<evidence type="ECO:0000256" key="1">
    <source>
        <dbReference type="ARBA" id="ARBA00022741"/>
    </source>
</evidence>
<dbReference type="SUPFAM" id="SSF54285">
    <property type="entry name" value="MoaD/ThiS"/>
    <property type="match status" value="1"/>
</dbReference>
<protein>
    <recommendedName>
        <fullName evidence="3">Molybdopterin synthase sulfur carrier subunit</fullName>
    </recommendedName>
</protein>
<dbReference type="GO" id="GO:0000166">
    <property type="term" value="F:nucleotide binding"/>
    <property type="evidence" value="ECO:0007669"/>
    <property type="project" value="UniProtKB-KW"/>
</dbReference>
<dbReference type="GO" id="GO:1990133">
    <property type="term" value="C:molybdopterin adenylyltransferase complex"/>
    <property type="evidence" value="ECO:0007669"/>
    <property type="project" value="TreeGrafter"/>
</dbReference>
<comment type="similarity">
    <text evidence="2">Belongs to the MoaD family.</text>
</comment>
<keyword evidence="1" id="KW-0547">Nucleotide-binding</keyword>
<dbReference type="InterPro" id="IPR016155">
    <property type="entry name" value="Mopterin_synth/thiamin_S_b"/>
</dbReference>
<dbReference type="InterPro" id="IPR003749">
    <property type="entry name" value="ThiS/MoaD-like"/>
</dbReference>
<evidence type="ECO:0000256" key="2">
    <source>
        <dbReference type="ARBA" id="ARBA00024200"/>
    </source>
</evidence>
<reference evidence="4 5" key="1">
    <citation type="journal article" date="2012" name="Int. J. Syst. Evol. Microbiol.">
        <title>Flammeovirga pacifica sp. nov., isolated from deep-sea sediment.</title>
        <authorList>
            <person name="Xu H."/>
            <person name="Fu Y."/>
            <person name="Yang N."/>
            <person name="Ding Z."/>
            <person name="Lai Q."/>
            <person name="Zeng R."/>
        </authorList>
    </citation>
    <scope>NUCLEOTIDE SEQUENCE [LARGE SCALE GENOMIC DNA]</scope>
    <source>
        <strain evidence="5">DSM 24597 / LMG 26175 / WPAGA1</strain>
    </source>
</reference>
<dbReference type="UniPathway" id="UPA00344"/>
<dbReference type="OrthoDB" id="598356at2"/>
<organism evidence="4 5">
    <name type="scientific">Flammeovirga pacifica</name>
    <dbReference type="NCBI Taxonomy" id="915059"/>
    <lineage>
        <taxon>Bacteria</taxon>
        <taxon>Pseudomonadati</taxon>
        <taxon>Bacteroidota</taxon>
        <taxon>Cytophagia</taxon>
        <taxon>Cytophagales</taxon>
        <taxon>Flammeovirgaceae</taxon>
        <taxon>Flammeovirga</taxon>
    </lineage>
</organism>
<dbReference type="Gene3D" id="3.10.20.30">
    <property type="match status" value="1"/>
</dbReference>
<evidence type="ECO:0000313" key="4">
    <source>
        <dbReference type="EMBL" id="OHX66047.1"/>
    </source>
</evidence>
<dbReference type="EMBL" id="JRYR02000001">
    <property type="protein sequence ID" value="OHX66047.1"/>
    <property type="molecule type" value="Genomic_DNA"/>
</dbReference>
<dbReference type="PANTHER" id="PTHR33359:SF1">
    <property type="entry name" value="MOLYBDOPTERIN SYNTHASE SULFUR CARRIER SUBUNIT"/>
    <property type="match status" value="1"/>
</dbReference>
<keyword evidence="5" id="KW-1185">Reference proteome</keyword>
<dbReference type="CDD" id="cd00754">
    <property type="entry name" value="Ubl_MoaD"/>
    <property type="match status" value="1"/>
</dbReference>
<comment type="caution">
    <text evidence="4">The sequence shown here is derived from an EMBL/GenBank/DDBJ whole genome shotgun (WGS) entry which is preliminary data.</text>
</comment>
<proteinExistence type="inferred from homology"/>
<name>A0A1S1YYG6_FLAPC</name>
<evidence type="ECO:0000256" key="3">
    <source>
        <dbReference type="ARBA" id="ARBA00024247"/>
    </source>
</evidence>
<dbReference type="PANTHER" id="PTHR33359">
    <property type="entry name" value="MOLYBDOPTERIN SYNTHASE SULFUR CARRIER SUBUNIT"/>
    <property type="match status" value="1"/>
</dbReference>
<dbReference type="InterPro" id="IPR044672">
    <property type="entry name" value="MOCS2A"/>
</dbReference>
<gene>
    <name evidence="4" type="ORF">NH26_06630</name>
</gene>
<accession>A0A1S1YYG6</accession>
<sequence length="79" mass="8747">MKILLFGITKDIIGDAQLVWELKEDQKTSNDLLDALKERYPELQKLRSIALAVNGEHADGSELIKQTDEIALIPPMSGG</sequence>
<evidence type="ECO:0000313" key="5">
    <source>
        <dbReference type="Proteomes" id="UP000179797"/>
    </source>
</evidence>
<dbReference type="STRING" id="915059.NH26_06630"/>
<dbReference type="RefSeq" id="WP_044218749.1">
    <property type="nucleotide sequence ID" value="NZ_JRYR02000001.1"/>
</dbReference>
<dbReference type="InterPro" id="IPR012675">
    <property type="entry name" value="Beta-grasp_dom_sf"/>
</dbReference>
<dbReference type="Pfam" id="PF02597">
    <property type="entry name" value="ThiS"/>
    <property type="match status" value="1"/>
</dbReference>
<dbReference type="GO" id="GO:0006777">
    <property type="term" value="P:Mo-molybdopterin cofactor biosynthetic process"/>
    <property type="evidence" value="ECO:0007669"/>
    <property type="project" value="InterPro"/>
</dbReference>
<dbReference type="AlphaFoldDB" id="A0A1S1YYG6"/>
<dbReference type="Proteomes" id="UP000179797">
    <property type="component" value="Unassembled WGS sequence"/>
</dbReference>